<name>A0ABD3DD31_9LAMI</name>
<keyword evidence="2" id="KW-1185">Reference proteome</keyword>
<dbReference type="AlphaFoldDB" id="A0ABD3DD31"/>
<comment type="caution">
    <text evidence="1">The sequence shown here is derived from an EMBL/GenBank/DDBJ whole genome shotgun (WGS) entry which is preliminary data.</text>
</comment>
<evidence type="ECO:0000313" key="2">
    <source>
        <dbReference type="Proteomes" id="UP001632038"/>
    </source>
</evidence>
<evidence type="ECO:0000313" key="1">
    <source>
        <dbReference type="EMBL" id="KAL3640235.1"/>
    </source>
</evidence>
<reference evidence="2" key="1">
    <citation type="journal article" date="2024" name="IScience">
        <title>Strigolactones Initiate the Formation of Haustorium-like Structures in Castilleja.</title>
        <authorList>
            <person name="Buerger M."/>
            <person name="Peterson D."/>
            <person name="Chory J."/>
        </authorList>
    </citation>
    <scope>NUCLEOTIDE SEQUENCE [LARGE SCALE GENOMIC DNA]</scope>
</reference>
<dbReference type="EMBL" id="JAVIJP010000017">
    <property type="protein sequence ID" value="KAL3640235.1"/>
    <property type="molecule type" value="Genomic_DNA"/>
</dbReference>
<protein>
    <submittedName>
        <fullName evidence="1">Uncharacterized protein</fullName>
    </submittedName>
</protein>
<gene>
    <name evidence="1" type="ORF">CASFOL_015203</name>
</gene>
<sequence length="72" mass="8173">MSIRIDGLLPSIRIQPVFQRPRSTSLRFTVKASGSAHFPGDEDFGLYPWENPDITESCFAMGNRGESDFIYF</sequence>
<organism evidence="1 2">
    <name type="scientific">Castilleja foliolosa</name>
    <dbReference type="NCBI Taxonomy" id="1961234"/>
    <lineage>
        <taxon>Eukaryota</taxon>
        <taxon>Viridiplantae</taxon>
        <taxon>Streptophyta</taxon>
        <taxon>Embryophyta</taxon>
        <taxon>Tracheophyta</taxon>
        <taxon>Spermatophyta</taxon>
        <taxon>Magnoliopsida</taxon>
        <taxon>eudicotyledons</taxon>
        <taxon>Gunneridae</taxon>
        <taxon>Pentapetalae</taxon>
        <taxon>asterids</taxon>
        <taxon>lamiids</taxon>
        <taxon>Lamiales</taxon>
        <taxon>Orobanchaceae</taxon>
        <taxon>Pedicularideae</taxon>
        <taxon>Castillejinae</taxon>
        <taxon>Castilleja</taxon>
    </lineage>
</organism>
<dbReference type="Proteomes" id="UP001632038">
    <property type="component" value="Unassembled WGS sequence"/>
</dbReference>
<accession>A0ABD3DD31</accession>
<proteinExistence type="predicted"/>